<evidence type="ECO:0000256" key="2">
    <source>
        <dbReference type="ARBA" id="ARBA00023180"/>
    </source>
</evidence>
<dbReference type="SUPFAM" id="SSF56300">
    <property type="entry name" value="Metallo-dependent phosphatases"/>
    <property type="match status" value="1"/>
</dbReference>
<dbReference type="InterPro" id="IPR015914">
    <property type="entry name" value="PAPs_N"/>
</dbReference>
<evidence type="ECO:0000259" key="4">
    <source>
        <dbReference type="Pfam" id="PF00149"/>
    </source>
</evidence>
<keyword evidence="1" id="KW-0732">Signal</keyword>
<dbReference type="AlphaFoldDB" id="A0A9Q0M4H4"/>
<reference evidence="7" key="1">
    <citation type="submission" date="2022-12" db="EMBL/GenBank/DDBJ databases">
        <title>Genome assemblies of Blomia tropicalis.</title>
        <authorList>
            <person name="Cui Y."/>
        </authorList>
    </citation>
    <scope>NUCLEOTIDE SEQUENCE</scope>
    <source>
        <tissue evidence="7">Adult mites</tissue>
    </source>
</reference>
<evidence type="ECO:0000313" key="7">
    <source>
        <dbReference type="EMBL" id="KAJ6218533.1"/>
    </source>
</evidence>
<evidence type="ECO:0000256" key="3">
    <source>
        <dbReference type="RuleBase" id="RU361203"/>
    </source>
</evidence>
<comment type="catalytic activity">
    <reaction evidence="3">
        <text>a phosphate monoester + H2O = an alcohol + phosphate</text>
        <dbReference type="Rhea" id="RHEA:15017"/>
        <dbReference type="ChEBI" id="CHEBI:15377"/>
        <dbReference type="ChEBI" id="CHEBI:30879"/>
        <dbReference type="ChEBI" id="CHEBI:43474"/>
        <dbReference type="ChEBI" id="CHEBI:67140"/>
        <dbReference type="EC" id="3.1.3.2"/>
    </reaction>
</comment>
<feature type="domain" description="Purple acid phosphatase N-terminal" evidence="6">
    <location>
        <begin position="2"/>
        <end position="80"/>
    </location>
</feature>
<evidence type="ECO:0000259" key="6">
    <source>
        <dbReference type="Pfam" id="PF16656"/>
    </source>
</evidence>
<dbReference type="InterPro" id="IPR008963">
    <property type="entry name" value="Purple_acid_Pase-like_N"/>
</dbReference>
<feature type="domain" description="Purple acid phosphatase C-terminal" evidence="5">
    <location>
        <begin position="326"/>
        <end position="381"/>
    </location>
</feature>
<keyword evidence="3" id="KW-0378">Hydrolase</keyword>
<feature type="domain" description="Calcineurin-like phosphoesterase" evidence="4">
    <location>
        <begin position="92"/>
        <end position="301"/>
    </location>
</feature>
<proteinExistence type="inferred from homology"/>
<dbReference type="InterPro" id="IPR041792">
    <property type="entry name" value="MPP_PAP"/>
</dbReference>
<dbReference type="Proteomes" id="UP001142055">
    <property type="component" value="Chromosome 3"/>
</dbReference>
<evidence type="ECO:0000259" key="5">
    <source>
        <dbReference type="Pfam" id="PF14008"/>
    </source>
</evidence>
<protein>
    <recommendedName>
        <fullName evidence="3">Purple acid phosphatase</fullName>
        <ecNumber evidence="3">3.1.3.2</ecNumber>
    </recommendedName>
</protein>
<comment type="caution">
    <text evidence="7">The sequence shown here is derived from an EMBL/GenBank/DDBJ whole genome shotgun (WGS) entry which is preliminary data.</text>
</comment>
<dbReference type="PANTHER" id="PTHR45867:SF3">
    <property type="entry name" value="ACID PHOSPHATASE TYPE 7"/>
    <property type="match status" value="1"/>
</dbReference>
<dbReference type="SUPFAM" id="SSF49363">
    <property type="entry name" value="Purple acid phosphatase, N-terminal domain"/>
    <property type="match status" value="1"/>
</dbReference>
<evidence type="ECO:0000313" key="8">
    <source>
        <dbReference type="Proteomes" id="UP001142055"/>
    </source>
</evidence>
<keyword evidence="2" id="KW-0325">Glycoprotein</keyword>
<dbReference type="InterPro" id="IPR004843">
    <property type="entry name" value="Calcineurin-like_PHP"/>
</dbReference>
<dbReference type="Pfam" id="PF00149">
    <property type="entry name" value="Metallophos"/>
    <property type="match status" value="1"/>
</dbReference>
<dbReference type="EC" id="3.1.3.2" evidence="3"/>
<dbReference type="GO" id="GO:0003993">
    <property type="term" value="F:acid phosphatase activity"/>
    <property type="evidence" value="ECO:0007669"/>
    <property type="project" value="UniProtKB-EC"/>
</dbReference>
<name>A0A9Q0M4H4_BLOTA</name>
<sequence>MITWITFEMSTNTDGLTPIVQYGQSELNHKSFGYATAWMNGNRTSFVNRVMLNHLKPDVIYLYRCGNEQNQIWSKTFKFRSKPENEEEWSPKIALFGDMGLVNGRSIPYLNERSKNMEYDVIFHSGDIAYNLHELNGKLGDEFMRKMEPAISTIPYQTAVGNHEWFQNFTHYTNRYTMTDSLTGDQNNYYYSFNVGPVHFISISSEFYFWYLNQGEFPSHDIENIKIQYDWLKRDLIEANRPENRRKRPWIIVAAHRAMYCSPWMWTILRKGIPIVYRWGLEDILYEYGVDMYIGAHEHTYERLFPIYNRRVYNGSLDNPYRNPKAPVHFLVGSGGCRELVDPFINHPAPWSAKRISDYGITELHVMNKTHIRIQQRSTHNVTDLQTYGKIVDSILLVKERHGKEAWF</sequence>
<gene>
    <name evidence="7" type="ORF">RDWZM_009690</name>
</gene>
<dbReference type="OMA" id="SSMWITW"/>
<organism evidence="7 8">
    <name type="scientific">Blomia tropicalis</name>
    <name type="common">Mite</name>
    <dbReference type="NCBI Taxonomy" id="40697"/>
    <lineage>
        <taxon>Eukaryota</taxon>
        <taxon>Metazoa</taxon>
        <taxon>Ecdysozoa</taxon>
        <taxon>Arthropoda</taxon>
        <taxon>Chelicerata</taxon>
        <taxon>Arachnida</taxon>
        <taxon>Acari</taxon>
        <taxon>Acariformes</taxon>
        <taxon>Sarcoptiformes</taxon>
        <taxon>Astigmata</taxon>
        <taxon>Glycyphagoidea</taxon>
        <taxon>Echimyopodidae</taxon>
        <taxon>Blomia</taxon>
    </lineage>
</organism>
<dbReference type="Gene3D" id="3.60.21.10">
    <property type="match status" value="1"/>
</dbReference>
<keyword evidence="8" id="KW-1185">Reference proteome</keyword>
<accession>A0A9Q0M4H4</accession>
<dbReference type="CDD" id="cd00839">
    <property type="entry name" value="MPP_PAPs"/>
    <property type="match status" value="1"/>
</dbReference>
<dbReference type="InterPro" id="IPR029052">
    <property type="entry name" value="Metallo-depent_PP-like"/>
</dbReference>
<dbReference type="GO" id="GO:0046872">
    <property type="term" value="F:metal ion binding"/>
    <property type="evidence" value="ECO:0007669"/>
    <property type="project" value="InterPro"/>
</dbReference>
<dbReference type="PANTHER" id="PTHR45867">
    <property type="entry name" value="PURPLE ACID PHOSPHATASE"/>
    <property type="match status" value="1"/>
</dbReference>
<dbReference type="Gene3D" id="2.60.40.380">
    <property type="entry name" value="Purple acid phosphatase-like, N-terminal"/>
    <property type="match status" value="1"/>
</dbReference>
<dbReference type="Pfam" id="PF14008">
    <property type="entry name" value="Metallophos_C"/>
    <property type="match status" value="1"/>
</dbReference>
<dbReference type="EMBL" id="JAPWDV010000003">
    <property type="protein sequence ID" value="KAJ6218533.1"/>
    <property type="molecule type" value="Genomic_DNA"/>
</dbReference>
<evidence type="ECO:0000256" key="1">
    <source>
        <dbReference type="ARBA" id="ARBA00022729"/>
    </source>
</evidence>
<dbReference type="Pfam" id="PF16656">
    <property type="entry name" value="Pur_ac_phosph_N"/>
    <property type="match status" value="1"/>
</dbReference>
<comment type="similarity">
    <text evidence="3">Belongs to the metallophosphoesterase superfamily. Purple acid phosphatase family.</text>
</comment>
<dbReference type="InterPro" id="IPR025733">
    <property type="entry name" value="PAPs_C"/>
</dbReference>